<dbReference type="GO" id="GO:0004672">
    <property type="term" value="F:protein kinase activity"/>
    <property type="evidence" value="ECO:0007669"/>
    <property type="project" value="InterPro"/>
</dbReference>
<accession>A0A2Z6QD32</accession>
<gene>
    <name evidence="5" type="ORF">RclHR1_01460013</name>
</gene>
<dbReference type="AlphaFoldDB" id="A0A2Z6QD32"/>
<evidence type="ECO:0000256" key="2">
    <source>
        <dbReference type="ARBA" id="ARBA00022840"/>
    </source>
</evidence>
<protein>
    <recommendedName>
        <fullName evidence="4">Protein kinase domain-containing protein</fullName>
    </recommendedName>
</protein>
<dbReference type="Pfam" id="PF08238">
    <property type="entry name" value="Sel1"/>
    <property type="match status" value="5"/>
</dbReference>
<sequence length="671" mass="77583">MSDNKKMHDTENKDEWINWIEEAIDKEHIKYYEYEEFSNFQEIGSGSFGKVYRANWKNSGKCFALKSFFKHNNITLKEIVRELKNQREVDYHDNIIRCHGITKFVSTESQTSHLQNYWLVMEYANSGNLRCYLEKNFNKLTWKDKYNMAYQLACAVSCLHNEEIIHCDLHSCNILVHQNTIKLADFGLSKRIGASSNFQSELFGMVPYVDPKSFNGRNNDDQTAQMYSLNKKSDVYSIGVLLWEISSGKPPFYGEKYDIGLVLEISRGRRETVVLDTPENYKTIYTKCWDGEPDNRPTIHQVVDWLNKLITKTDVIITEQEINETSININIPELQGELSQLLENFDKIDTKEIDSIVISSGQKNISSDKQEFNEASSISTNKSELQGELSQLIENFDKINTKEIDSIEILSEQGNISIEKDINIIVDEINDLISTLLNKGFLGHLVKQQVIDYFNDHNMNSQEIYNWLLDNQISANSIFLFGYFNYYEIGTSIDYKKAFNLFINASKQDHILAQFFVGDCYLYGYGTTKNKKLAFEYYEKVANKNISYGQNSMGYCYKNRIGVKKDPKKAFCWYEKAANNGNIMAIYNLGYCYYDGIGTKTNKQKAFVLYQEAAELGVFLAQNNLALMYKKGDGVTKDINKAMYWFQKSAEQGYDLAKTNLKDLQKKIDSL</sequence>
<dbReference type="InterPro" id="IPR051681">
    <property type="entry name" value="Ser/Thr_Kinases-Pseudokinases"/>
</dbReference>
<dbReference type="InterPro" id="IPR017441">
    <property type="entry name" value="Protein_kinase_ATP_BS"/>
</dbReference>
<dbReference type="InterPro" id="IPR011009">
    <property type="entry name" value="Kinase-like_dom_sf"/>
</dbReference>
<dbReference type="GO" id="GO:0097527">
    <property type="term" value="P:necroptotic signaling pathway"/>
    <property type="evidence" value="ECO:0007669"/>
    <property type="project" value="TreeGrafter"/>
</dbReference>
<comment type="caution">
    <text evidence="5">The sequence shown here is derived from an EMBL/GenBank/DDBJ whole genome shotgun (WGS) entry which is preliminary data.</text>
</comment>
<dbReference type="PRINTS" id="PR00109">
    <property type="entry name" value="TYRKINASE"/>
</dbReference>
<evidence type="ECO:0000256" key="3">
    <source>
        <dbReference type="PROSITE-ProRule" id="PRU10141"/>
    </source>
</evidence>
<evidence type="ECO:0000313" key="6">
    <source>
        <dbReference type="Proteomes" id="UP000247702"/>
    </source>
</evidence>
<dbReference type="InterPro" id="IPR001245">
    <property type="entry name" value="Ser-Thr/Tyr_kinase_cat_dom"/>
</dbReference>
<dbReference type="PROSITE" id="PS50011">
    <property type="entry name" value="PROTEIN_KINASE_DOM"/>
    <property type="match status" value="1"/>
</dbReference>
<evidence type="ECO:0000256" key="1">
    <source>
        <dbReference type="ARBA" id="ARBA00022741"/>
    </source>
</evidence>
<dbReference type="InterPro" id="IPR006597">
    <property type="entry name" value="Sel1-like"/>
</dbReference>
<dbReference type="InterPro" id="IPR011990">
    <property type="entry name" value="TPR-like_helical_dom_sf"/>
</dbReference>
<feature type="domain" description="Protein kinase" evidence="4">
    <location>
        <begin position="37"/>
        <end position="310"/>
    </location>
</feature>
<name>A0A2Z6QD32_9GLOM</name>
<dbReference type="Pfam" id="PF07714">
    <property type="entry name" value="PK_Tyr_Ser-Thr"/>
    <property type="match status" value="1"/>
</dbReference>
<dbReference type="Proteomes" id="UP000247702">
    <property type="component" value="Unassembled WGS sequence"/>
</dbReference>
<feature type="binding site" evidence="3">
    <location>
        <position position="66"/>
    </location>
    <ligand>
        <name>ATP</name>
        <dbReference type="ChEBI" id="CHEBI:30616"/>
    </ligand>
</feature>
<keyword evidence="6" id="KW-1185">Reference proteome</keyword>
<dbReference type="SUPFAM" id="SSF81901">
    <property type="entry name" value="HCP-like"/>
    <property type="match status" value="1"/>
</dbReference>
<evidence type="ECO:0000313" key="5">
    <source>
        <dbReference type="EMBL" id="GBB88063.1"/>
    </source>
</evidence>
<dbReference type="EMBL" id="BEXD01000513">
    <property type="protein sequence ID" value="GBB88063.1"/>
    <property type="molecule type" value="Genomic_DNA"/>
</dbReference>
<evidence type="ECO:0000259" key="4">
    <source>
        <dbReference type="PROSITE" id="PS50011"/>
    </source>
</evidence>
<dbReference type="SUPFAM" id="SSF56112">
    <property type="entry name" value="Protein kinase-like (PK-like)"/>
    <property type="match status" value="1"/>
</dbReference>
<keyword evidence="1 3" id="KW-0547">Nucleotide-binding</keyword>
<proteinExistence type="predicted"/>
<dbReference type="PANTHER" id="PTHR44329">
    <property type="entry name" value="SERINE/THREONINE-PROTEIN KINASE TNNI3K-RELATED"/>
    <property type="match status" value="1"/>
</dbReference>
<organism evidence="5 6">
    <name type="scientific">Rhizophagus clarus</name>
    <dbReference type="NCBI Taxonomy" id="94130"/>
    <lineage>
        <taxon>Eukaryota</taxon>
        <taxon>Fungi</taxon>
        <taxon>Fungi incertae sedis</taxon>
        <taxon>Mucoromycota</taxon>
        <taxon>Glomeromycotina</taxon>
        <taxon>Glomeromycetes</taxon>
        <taxon>Glomerales</taxon>
        <taxon>Glomeraceae</taxon>
        <taxon>Rhizophagus</taxon>
    </lineage>
</organism>
<dbReference type="InterPro" id="IPR000719">
    <property type="entry name" value="Prot_kinase_dom"/>
</dbReference>
<dbReference type="Gene3D" id="1.25.40.10">
    <property type="entry name" value="Tetratricopeptide repeat domain"/>
    <property type="match status" value="1"/>
</dbReference>
<dbReference type="GO" id="GO:0005524">
    <property type="term" value="F:ATP binding"/>
    <property type="evidence" value="ECO:0007669"/>
    <property type="project" value="UniProtKB-UniRule"/>
</dbReference>
<dbReference type="PANTHER" id="PTHR44329:SF298">
    <property type="entry name" value="MIXED LINEAGE KINASE DOMAIN-LIKE PROTEIN"/>
    <property type="match status" value="1"/>
</dbReference>
<dbReference type="PROSITE" id="PS00107">
    <property type="entry name" value="PROTEIN_KINASE_ATP"/>
    <property type="match status" value="1"/>
</dbReference>
<dbReference type="SMART" id="SM00671">
    <property type="entry name" value="SEL1"/>
    <property type="match status" value="5"/>
</dbReference>
<dbReference type="Gene3D" id="1.10.510.10">
    <property type="entry name" value="Transferase(Phosphotransferase) domain 1"/>
    <property type="match status" value="1"/>
</dbReference>
<keyword evidence="2 3" id="KW-0067">ATP-binding</keyword>
<reference evidence="5 6" key="1">
    <citation type="submission" date="2017-11" db="EMBL/GenBank/DDBJ databases">
        <title>The genome of Rhizophagus clarus HR1 reveals common genetic basis of auxotrophy among arbuscular mycorrhizal fungi.</title>
        <authorList>
            <person name="Kobayashi Y."/>
        </authorList>
    </citation>
    <scope>NUCLEOTIDE SEQUENCE [LARGE SCALE GENOMIC DNA]</scope>
    <source>
        <strain evidence="5 6">HR1</strain>
    </source>
</reference>